<gene>
    <name evidence="1" type="ORF">ONZ43_g7098</name>
</gene>
<organism evidence="1 2">
    <name type="scientific">Nemania bipapillata</name>
    <dbReference type="NCBI Taxonomy" id="110536"/>
    <lineage>
        <taxon>Eukaryota</taxon>
        <taxon>Fungi</taxon>
        <taxon>Dikarya</taxon>
        <taxon>Ascomycota</taxon>
        <taxon>Pezizomycotina</taxon>
        <taxon>Sordariomycetes</taxon>
        <taxon>Xylariomycetidae</taxon>
        <taxon>Xylariales</taxon>
        <taxon>Xylariaceae</taxon>
        <taxon>Nemania</taxon>
    </lineage>
</organism>
<reference evidence="1" key="1">
    <citation type="submission" date="2022-11" db="EMBL/GenBank/DDBJ databases">
        <title>Genome Sequence of Nemania bipapillata.</title>
        <authorList>
            <person name="Buettner E."/>
        </authorList>
    </citation>
    <scope>NUCLEOTIDE SEQUENCE</scope>
    <source>
        <strain evidence="1">CP14</strain>
    </source>
</reference>
<accession>A0ACC2HUD9</accession>
<evidence type="ECO:0000313" key="2">
    <source>
        <dbReference type="Proteomes" id="UP001153334"/>
    </source>
</evidence>
<proteinExistence type="predicted"/>
<dbReference type="Proteomes" id="UP001153334">
    <property type="component" value="Unassembled WGS sequence"/>
</dbReference>
<evidence type="ECO:0000313" key="1">
    <source>
        <dbReference type="EMBL" id="KAJ8106338.1"/>
    </source>
</evidence>
<name>A0ACC2HUD9_9PEZI</name>
<protein>
    <submittedName>
        <fullName evidence="1">Uncharacterized protein</fullName>
    </submittedName>
</protein>
<dbReference type="EMBL" id="JAPESX010002872">
    <property type="protein sequence ID" value="KAJ8106338.1"/>
    <property type="molecule type" value="Genomic_DNA"/>
</dbReference>
<comment type="caution">
    <text evidence="1">The sequence shown here is derived from an EMBL/GenBank/DDBJ whole genome shotgun (WGS) entry which is preliminary data.</text>
</comment>
<sequence>MKIHFNLLALATLAIAGKDGDNGYTTTNTSPPPLPDLTTTDYLTTYTTVTTCPVYTTVTTGGSTYIETILTTSTIVVTECPGGLCGGEVTVTLPDTTVGTTTQVEITYTTTCPVTETITVGGSTETRVYTTTSVAVTYVDTTIFATETSPPITQTTGEIIYTTETSLCPITETKAVAGSTVIVTWTSTYTLITEVPIVATEYTSYTVTEHVETSIYETVTCPETIYTTISDGSTVSR</sequence>
<keyword evidence="2" id="KW-1185">Reference proteome</keyword>